<dbReference type="AlphaFoldDB" id="A0AAV2E500"/>
<keyword evidence="2" id="KW-1185">Reference proteome</keyword>
<evidence type="ECO:0000313" key="1">
    <source>
        <dbReference type="EMBL" id="CAL1380894.1"/>
    </source>
</evidence>
<dbReference type="PANTHER" id="PTHR33526:SF4">
    <property type="entry name" value="OS07G0123800 PROTEIN"/>
    <property type="match status" value="1"/>
</dbReference>
<dbReference type="InterPro" id="IPR016972">
    <property type="entry name" value="UCP031279"/>
</dbReference>
<dbReference type="EMBL" id="OZ034817">
    <property type="protein sequence ID" value="CAL1380894.1"/>
    <property type="molecule type" value="Genomic_DNA"/>
</dbReference>
<organism evidence="1 2">
    <name type="scientific">Linum trigynum</name>
    <dbReference type="NCBI Taxonomy" id="586398"/>
    <lineage>
        <taxon>Eukaryota</taxon>
        <taxon>Viridiplantae</taxon>
        <taxon>Streptophyta</taxon>
        <taxon>Embryophyta</taxon>
        <taxon>Tracheophyta</taxon>
        <taxon>Spermatophyta</taxon>
        <taxon>Magnoliopsida</taxon>
        <taxon>eudicotyledons</taxon>
        <taxon>Gunneridae</taxon>
        <taxon>Pentapetalae</taxon>
        <taxon>rosids</taxon>
        <taxon>fabids</taxon>
        <taxon>Malpighiales</taxon>
        <taxon>Linaceae</taxon>
        <taxon>Linum</taxon>
    </lineage>
</organism>
<proteinExistence type="predicted"/>
<dbReference type="Proteomes" id="UP001497516">
    <property type="component" value="Chromosome 4"/>
</dbReference>
<gene>
    <name evidence="1" type="ORF">LTRI10_LOCUS22310</name>
</gene>
<reference evidence="1 2" key="1">
    <citation type="submission" date="2024-04" db="EMBL/GenBank/DDBJ databases">
        <authorList>
            <person name="Fracassetti M."/>
        </authorList>
    </citation>
    <scope>NUCLEOTIDE SEQUENCE [LARGE SCALE GENOMIC DNA]</scope>
</reference>
<protein>
    <submittedName>
        <fullName evidence="1">Uncharacterized protein</fullName>
    </submittedName>
</protein>
<sequence>MGKGAKQCRVKKVLQFPARLLVKARDFYVNGMSQLSDQMRCGAVSNMGCPAHMGTAALPRSFSAGSGSTNSGSDYSELIRATSVRDNLVGGSRSMVSRELQGAAAVKASSGVVNVNSGGAGKVSRSYSVGLGRIEEEEKCDGLGEDDFTFSPVAFHRSKSCAVSAAGGVLAGRRRVGFRRRWQQDL</sequence>
<dbReference type="PANTHER" id="PTHR33526">
    <property type="entry name" value="OS07G0123800 PROTEIN"/>
    <property type="match status" value="1"/>
</dbReference>
<dbReference type="PIRSF" id="PIRSF031279">
    <property type="entry name" value="UCP031279"/>
    <property type="match status" value="1"/>
</dbReference>
<accession>A0AAV2E500</accession>
<evidence type="ECO:0000313" key="2">
    <source>
        <dbReference type="Proteomes" id="UP001497516"/>
    </source>
</evidence>
<name>A0AAV2E500_9ROSI</name>